<dbReference type="EMBL" id="DXEI01000009">
    <property type="protein sequence ID" value="HIX93892.1"/>
    <property type="molecule type" value="Genomic_DNA"/>
</dbReference>
<dbReference type="InterPro" id="IPR036514">
    <property type="entry name" value="SGNH_hydro_sf"/>
</dbReference>
<evidence type="ECO:0000313" key="2">
    <source>
        <dbReference type="Proteomes" id="UP000886751"/>
    </source>
</evidence>
<reference evidence="1" key="2">
    <citation type="submission" date="2021-04" db="EMBL/GenBank/DDBJ databases">
        <authorList>
            <person name="Gilroy R."/>
        </authorList>
    </citation>
    <scope>NUCLEOTIDE SEQUENCE</scope>
    <source>
        <strain evidence="1">ChiHecec2B26-7398</strain>
    </source>
</reference>
<evidence type="ECO:0000313" key="1">
    <source>
        <dbReference type="EMBL" id="HIX93892.1"/>
    </source>
</evidence>
<dbReference type="AlphaFoldDB" id="A0A9D2BUD0"/>
<protein>
    <submittedName>
        <fullName evidence="1">Uncharacterized protein</fullName>
    </submittedName>
</protein>
<dbReference type="SUPFAM" id="SSF52266">
    <property type="entry name" value="SGNH hydrolase"/>
    <property type="match status" value="1"/>
</dbReference>
<dbReference type="Gene3D" id="3.40.50.1110">
    <property type="entry name" value="SGNH hydrolase"/>
    <property type="match status" value="1"/>
</dbReference>
<name>A0A9D2BUD0_9FIRM</name>
<proteinExistence type="predicted"/>
<organism evidence="1 2">
    <name type="scientific">Candidatus Gemmiger excrementipullorum</name>
    <dbReference type="NCBI Taxonomy" id="2838610"/>
    <lineage>
        <taxon>Bacteria</taxon>
        <taxon>Bacillati</taxon>
        <taxon>Bacillota</taxon>
        <taxon>Clostridia</taxon>
        <taxon>Eubacteriales</taxon>
        <taxon>Gemmiger</taxon>
    </lineage>
</organism>
<sequence>MKHIVKSLALLAIPVAVWLAVFIAFEPNNYFGLKAAASSTQPVARVREYQADPGRCLLLGDSRLAHIDMQQAAEVSGKAWQNLAFGGASLKETLDLADYILDSGNEVDELVVAVSFYTLNAHYNTDRFEQLEETLQNPLAYCLNLEYNVNALTVLLDTVRGTPDAVETGEWGPEDYIGDDGETLPLHYKLYVYPQNLIPRCENWALSEEFARLETLAARCRDAGVRLTLVLPPMADNVRTEVCVPFGIDTAMQQDVLPQLHAWAAEYGFAVLDYEWENRPDFDDDTQFFDGFHLDEVHGLPQWVDMLFTELT</sequence>
<dbReference type="Proteomes" id="UP000886751">
    <property type="component" value="Unassembled WGS sequence"/>
</dbReference>
<reference evidence="1" key="1">
    <citation type="journal article" date="2021" name="PeerJ">
        <title>Extensive microbial diversity within the chicken gut microbiome revealed by metagenomics and culture.</title>
        <authorList>
            <person name="Gilroy R."/>
            <person name="Ravi A."/>
            <person name="Getino M."/>
            <person name="Pursley I."/>
            <person name="Horton D.L."/>
            <person name="Alikhan N.F."/>
            <person name="Baker D."/>
            <person name="Gharbi K."/>
            <person name="Hall N."/>
            <person name="Watson M."/>
            <person name="Adriaenssens E.M."/>
            <person name="Foster-Nyarko E."/>
            <person name="Jarju S."/>
            <person name="Secka A."/>
            <person name="Antonio M."/>
            <person name="Oren A."/>
            <person name="Chaudhuri R.R."/>
            <person name="La Ragione R."/>
            <person name="Hildebrand F."/>
            <person name="Pallen M.J."/>
        </authorList>
    </citation>
    <scope>NUCLEOTIDE SEQUENCE</scope>
    <source>
        <strain evidence="1">ChiHecec2B26-7398</strain>
    </source>
</reference>
<comment type="caution">
    <text evidence="1">The sequence shown here is derived from an EMBL/GenBank/DDBJ whole genome shotgun (WGS) entry which is preliminary data.</text>
</comment>
<accession>A0A9D2BUD0</accession>
<gene>
    <name evidence="1" type="ORF">H9846_00310</name>
</gene>